<feature type="domain" description="SH3b" evidence="3">
    <location>
        <begin position="152"/>
        <end position="216"/>
    </location>
</feature>
<dbReference type="Pfam" id="PF07486">
    <property type="entry name" value="Hydrolase_2"/>
    <property type="match status" value="1"/>
</dbReference>
<keyword evidence="1" id="KW-0175">Coiled coil</keyword>
<dbReference type="Pfam" id="PF08239">
    <property type="entry name" value="SH3_3"/>
    <property type="match status" value="1"/>
</dbReference>
<reference evidence="4 5" key="1">
    <citation type="journal article" date="2021" name="ISME Commun">
        <title>Automated analysis of genomic sequences facilitates high-throughput and comprehensive description of bacteria.</title>
        <authorList>
            <person name="Hitch T.C.A."/>
        </authorList>
    </citation>
    <scope>NUCLEOTIDE SEQUENCE [LARGE SCALE GENOMIC DNA]</scope>
    <source>
        <strain evidence="4 5">Sanger_18</strain>
    </source>
</reference>
<evidence type="ECO:0000256" key="2">
    <source>
        <dbReference type="SAM" id="SignalP"/>
    </source>
</evidence>
<dbReference type="RefSeq" id="WP_262574940.1">
    <property type="nucleotide sequence ID" value="NZ_JAOQKJ010000007.1"/>
</dbReference>
<feature type="domain" description="SH3b" evidence="3">
    <location>
        <begin position="80"/>
        <end position="143"/>
    </location>
</feature>
<dbReference type="InterPro" id="IPR042047">
    <property type="entry name" value="SleB_dom1"/>
</dbReference>
<evidence type="ECO:0000256" key="1">
    <source>
        <dbReference type="SAM" id="Coils"/>
    </source>
</evidence>
<dbReference type="SMART" id="SM00287">
    <property type="entry name" value="SH3b"/>
    <property type="match status" value="2"/>
</dbReference>
<dbReference type="Proteomes" id="UP001652432">
    <property type="component" value="Unassembled WGS sequence"/>
</dbReference>
<feature type="chain" id="PRO_5046663559" evidence="2">
    <location>
        <begin position="31"/>
        <end position="360"/>
    </location>
</feature>
<sequence length="360" mass="40149">MIQRKQLYFLCAAVVLFLTCFFLVSMRSQAAEKKEEYEFPVSGVAEVLDPSALSNDAPVEEEKELNINQKFENEKARMEKELAMANVQNALNIRAEADEKSEKVGYLYKDCGGTILERKDGWTRIKSGNVIGWAKDEYLLFGEEAKAMAEDVGNWIVTLDVSAVRVRKEPSMDAEIYGLLAYDDSVEFIDEVNNSWISVDYNDEVGYVNTDFINVKFHIDEGETMEVIKVREQEEAERKRKANRGAVSADADEVRLLGALIYCEAGNQPYEGKLGVGAVVMNRVRSGAYPNTIHAVIYASGQFTPAMTGKVARAYEGNVPESCLQAAQAAINGETTIGDATHFRRAGKREGYVIGDHVFW</sequence>
<dbReference type="PANTHER" id="PTHR34408">
    <property type="entry name" value="FAMILY PROTEIN, PUTATIVE-RELATED"/>
    <property type="match status" value="1"/>
</dbReference>
<evidence type="ECO:0000313" key="4">
    <source>
        <dbReference type="EMBL" id="MCU6744830.1"/>
    </source>
</evidence>
<dbReference type="EMBL" id="JAOQKJ010000007">
    <property type="protein sequence ID" value="MCU6744830.1"/>
    <property type="molecule type" value="Genomic_DNA"/>
</dbReference>
<keyword evidence="2" id="KW-0732">Signal</keyword>
<evidence type="ECO:0000259" key="3">
    <source>
        <dbReference type="SMART" id="SM00287"/>
    </source>
</evidence>
<keyword evidence="4" id="KW-0378">Hydrolase</keyword>
<dbReference type="InterPro" id="IPR011105">
    <property type="entry name" value="Cell_wall_hydrolase_SleB"/>
</dbReference>
<feature type="coiled-coil region" evidence="1">
    <location>
        <begin position="61"/>
        <end position="88"/>
    </location>
</feature>
<comment type="caution">
    <text evidence="4">The sequence shown here is derived from an EMBL/GenBank/DDBJ whole genome shotgun (WGS) entry which is preliminary data.</text>
</comment>
<accession>A0ABT2T3Q3</accession>
<dbReference type="InterPro" id="IPR052354">
    <property type="entry name" value="Cell_Wall_Dynamics_Protein"/>
</dbReference>
<dbReference type="Gene3D" id="1.10.10.2520">
    <property type="entry name" value="Cell wall hydrolase SleB, domain 1"/>
    <property type="match status" value="1"/>
</dbReference>
<dbReference type="Gene3D" id="2.30.30.40">
    <property type="entry name" value="SH3 Domains"/>
    <property type="match status" value="2"/>
</dbReference>
<protein>
    <submittedName>
        <fullName evidence="4">Cell wall hydrolase</fullName>
    </submittedName>
</protein>
<proteinExistence type="predicted"/>
<name>A0ABT2T3Q3_9FIRM</name>
<organism evidence="4 5">
    <name type="scientific">Suilimivivens aceti</name>
    <dbReference type="NCBI Taxonomy" id="2981774"/>
    <lineage>
        <taxon>Bacteria</taxon>
        <taxon>Bacillati</taxon>
        <taxon>Bacillota</taxon>
        <taxon>Clostridia</taxon>
        <taxon>Lachnospirales</taxon>
        <taxon>Lachnospiraceae</taxon>
        <taxon>Suilimivivens</taxon>
    </lineage>
</organism>
<keyword evidence="5" id="KW-1185">Reference proteome</keyword>
<evidence type="ECO:0000313" key="5">
    <source>
        <dbReference type="Proteomes" id="UP001652432"/>
    </source>
</evidence>
<dbReference type="PANTHER" id="PTHR34408:SF1">
    <property type="entry name" value="GLYCOSYL HYDROLASE FAMILY 19 DOMAIN-CONTAINING PROTEIN HI_1415"/>
    <property type="match status" value="1"/>
</dbReference>
<dbReference type="InterPro" id="IPR003646">
    <property type="entry name" value="SH3-like_bac-type"/>
</dbReference>
<feature type="signal peptide" evidence="2">
    <location>
        <begin position="1"/>
        <end position="30"/>
    </location>
</feature>
<gene>
    <name evidence="4" type="ORF">OCV77_10005</name>
</gene>
<dbReference type="GO" id="GO:0016787">
    <property type="term" value="F:hydrolase activity"/>
    <property type="evidence" value="ECO:0007669"/>
    <property type="project" value="UniProtKB-KW"/>
</dbReference>